<keyword evidence="4" id="KW-0067">ATP-binding</keyword>
<evidence type="ECO:0000259" key="7">
    <source>
        <dbReference type="PROSITE" id="PS50109"/>
    </source>
</evidence>
<proteinExistence type="predicted"/>
<reference evidence="9" key="1">
    <citation type="submission" date="2017-08" db="EMBL/GenBank/DDBJ databases">
        <authorList>
            <person name="Varghese N."/>
            <person name="Submissions S."/>
        </authorList>
    </citation>
    <scope>NUCLEOTIDE SEQUENCE [LARGE SCALE GENOMIC DNA]</scope>
    <source>
        <strain evidence="9">JC23</strain>
    </source>
</reference>
<dbReference type="InterPro" id="IPR003594">
    <property type="entry name" value="HATPase_dom"/>
</dbReference>
<keyword evidence="6" id="KW-1133">Transmembrane helix</keyword>
<keyword evidence="5" id="KW-0902">Two-component regulatory system</keyword>
<feature type="transmembrane region" description="Helical" evidence="6">
    <location>
        <begin position="268"/>
        <end position="288"/>
    </location>
</feature>
<feature type="transmembrane region" description="Helical" evidence="6">
    <location>
        <begin position="117"/>
        <end position="135"/>
    </location>
</feature>
<dbReference type="EMBL" id="OBQC01000002">
    <property type="protein sequence ID" value="SOC36470.1"/>
    <property type="molecule type" value="Genomic_DNA"/>
</dbReference>
<evidence type="ECO:0000256" key="1">
    <source>
        <dbReference type="ARBA" id="ARBA00022679"/>
    </source>
</evidence>
<evidence type="ECO:0000256" key="5">
    <source>
        <dbReference type="ARBA" id="ARBA00023012"/>
    </source>
</evidence>
<keyword evidence="2" id="KW-0547">Nucleotide-binding</keyword>
<dbReference type="SUPFAM" id="SSF55874">
    <property type="entry name" value="ATPase domain of HSP90 chaperone/DNA topoisomerase II/histidine kinase"/>
    <property type="match status" value="1"/>
</dbReference>
<evidence type="ECO:0000313" key="9">
    <source>
        <dbReference type="Proteomes" id="UP000219252"/>
    </source>
</evidence>
<dbReference type="PANTHER" id="PTHR24421:SF60">
    <property type="entry name" value="SENSOR HISTIDINE KINASE COMP"/>
    <property type="match status" value="1"/>
</dbReference>
<dbReference type="InterPro" id="IPR036890">
    <property type="entry name" value="HATPase_C_sf"/>
</dbReference>
<sequence length="755" mass="88265">MISRKWFWIIISLYLILGFYIFYTSYQSPTAGIEVEQKNDQCIVVGLLYPELEEIHKINRGDTILKVNGKDINDTSKLKYDSIISFADSATVMNSKGEVRQIIFSHDDLPYQFFNNYILPLCYFLAALFLAIYLYRQQKGNQQALNYLILFILTVAIACGSIPLYMRLNWFGIIINSTTAVLSPILLLSFLKHYYTFLSIHWRIFNYVRYLYIIPIFVLVLTIVEDFYPSMFFIDSLIILSLFFILIMINIAIIIAGYIKYPKSQIKVIFWFIIFPIIPFLVLYVVPLLILQKYIISTSILSIFFLFMSFGFTFAQISERLFDVEYYISRLKYYSLFSLVITLGLVLGIYIITSLPIYEIVSLSIFIFLFILVSFYIREKLDYINRKVLFTPQGNYIHQLYTSIDSIGKTTTREELFQKLSSILAKQLEFNVVYVIGFNISERKIVENKLQTANRLHDSIDISLFENLQLMEISNIGSCYIACIHQDIEMKQILILGNENHSSLKHEELLALELLILYVNNFIDNTKLVEELLAKLKTMEQKDDHPYWFEKLVLLKLEEEKTHLAQDLHDTVLQEQIFLIREMDSILNETNVETLQAKITDFHHQLVSINHQLRAYCEILKPPLLDTLGLNAALNKLFMQTKKRANFTLLKKIEQIDLKNKYTPLFIYRLIQELLTNAIKHSQATYVKIQLLPYENGFEIKYMDNGVGFDIEKLKTSNSMGLAGMKERVRTYNGYFEIDTYPNEGLQIQIRVGED</sequence>
<keyword evidence="6" id="KW-0472">Membrane</keyword>
<dbReference type="PANTHER" id="PTHR24421">
    <property type="entry name" value="NITRATE/NITRITE SENSOR PROTEIN NARX-RELATED"/>
    <property type="match status" value="1"/>
</dbReference>
<dbReference type="GO" id="GO:0005524">
    <property type="term" value="F:ATP binding"/>
    <property type="evidence" value="ECO:0007669"/>
    <property type="project" value="UniProtKB-KW"/>
</dbReference>
<gene>
    <name evidence="8" type="ORF">SAMN05877842_102390</name>
</gene>
<name>A0A285U3D4_9BACL</name>
<dbReference type="Pfam" id="PF02518">
    <property type="entry name" value="HATPase_c"/>
    <property type="match status" value="1"/>
</dbReference>
<dbReference type="PROSITE" id="PS50109">
    <property type="entry name" value="HIS_KIN"/>
    <property type="match status" value="1"/>
</dbReference>
<dbReference type="GO" id="GO:0016301">
    <property type="term" value="F:kinase activity"/>
    <property type="evidence" value="ECO:0007669"/>
    <property type="project" value="UniProtKB-KW"/>
</dbReference>
<keyword evidence="1" id="KW-0808">Transferase</keyword>
<protein>
    <submittedName>
        <fullName evidence="8">Two-component system sensor histidine kinase ComP</fullName>
    </submittedName>
</protein>
<dbReference type="InterPro" id="IPR050482">
    <property type="entry name" value="Sensor_HK_TwoCompSys"/>
</dbReference>
<keyword evidence="9" id="KW-1185">Reference proteome</keyword>
<evidence type="ECO:0000256" key="4">
    <source>
        <dbReference type="ARBA" id="ARBA00022840"/>
    </source>
</evidence>
<dbReference type="GO" id="GO:0000160">
    <property type="term" value="P:phosphorelay signal transduction system"/>
    <property type="evidence" value="ECO:0007669"/>
    <property type="project" value="UniProtKB-KW"/>
</dbReference>
<dbReference type="OrthoDB" id="9781904at2"/>
<feature type="domain" description="Histidine kinase" evidence="7">
    <location>
        <begin position="667"/>
        <end position="755"/>
    </location>
</feature>
<keyword evidence="3 8" id="KW-0418">Kinase</keyword>
<dbReference type="RefSeq" id="WP_097148447.1">
    <property type="nucleotide sequence ID" value="NZ_OBQC01000002.1"/>
</dbReference>
<feature type="transmembrane region" description="Helical" evidence="6">
    <location>
        <begin position="230"/>
        <end position="256"/>
    </location>
</feature>
<dbReference type="Proteomes" id="UP000219252">
    <property type="component" value="Unassembled WGS sequence"/>
</dbReference>
<feature type="transmembrane region" description="Helical" evidence="6">
    <location>
        <begin position="7"/>
        <end position="26"/>
    </location>
</feature>
<evidence type="ECO:0000313" key="8">
    <source>
        <dbReference type="EMBL" id="SOC36470.1"/>
    </source>
</evidence>
<dbReference type="CDD" id="cd16917">
    <property type="entry name" value="HATPase_UhpB-NarQ-NarX-like"/>
    <property type="match status" value="1"/>
</dbReference>
<feature type="transmembrane region" description="Helical" evidence="6">
    <location>
        <begin position="357"/>
        <end position="377"/>
    </location>
</feature>
<accession>A0A285U3D4</accession>
<feature type="transmembrane region" description="Helical" evidence="6">
    <location>
        <begin position="294"/>
        <end position="312"/>
    </location>
</feature>
<dbReference type="SMART" id="SM00387">
    <property type="entry name" value="HATPase_c"/>
    <property type="match status" value="1"/>
</dbReference>
<feature type="transmembrane region" description="Helical" evidence="6">
    <location>
        <begin position="171"/>
        <end position="195"/>
    </location>
</feature>
<evidence type="ECO:0000256" key="6">
    <source>
        <dbReference type="SAM" id="Phobius"/>
    </source>
</evidence>
<evidence type="ECO:0000256" key="2">
    <source>
        <dbReference type="ARBA" id="ARBA00022741"/>
    </source>
</evidence>
<organism evidence="8 9">
    <name type="scientific">Ureibacillus acetophenoni</name>
    <dbReference type="NCBI Taxonomy" id="614649"/>
    <lineage>
        <taxon>Bacteria</taxon>
        <taxon>Bacillati</taxon>
        <taxon>Bacillota</taxon>
        <taxon>Bacilli</taxon>
        <taxon>Bacillales</taxon>
        <taxon>Caryophanaceae</taxon>
        <taxon>Ureibacillus</taxon>
    </lineage>
</organism>
<keyword evidence="6" id="KW-0812">Transmembrane</keyword>
<evidence type="ECO:0000256" key="3">
    <source>
        <dbReference type="ARBA" id="ARBA00022777"/>
    </source>
</evidence>
<feature type="transmembrane region" description="Helical" evidence="6">
    <location>
        <begin position="207"/>
        <end position="224"/>
    </location>
</feature>
<feature type="transmembrane region" description="Helical" evidence="6">
    <location>
        <begin position="333"/>
        <end position="351"/>
    </location>
</feature>
<dbReference type="InterPro" id="IPR005467">
    <property type="entry name" value="His_kinase_dom"/>
</dbReference>
<dbReference type="AlphaFoldDB" id="A0A285U3D4"/>
<dbReference type="Gene3D" id="3.30.565.10">
    <property type="entry name" value="Histidine kinase-like ATPase, C-terminal domain"/>
    <property type="match status" value="1"/>
</dbReference>
<feature type="transmembrane region" description="Helical" evidence="6">
    <location>
        <begin position="147"/>
        <end position="165"/>
    </location>
</feature>